<sequence>MIARQATAARNEGQGRPDACQSLRMLIAPQFVAGKSDRRSLALERSEHGGKVMAHRDGGVCAALHRGTAVLSACVILILSVSAICAESNAYGRRQHPAAAPLRLLIPGRCTSGMPPKASRFPNNCFAVMQVESVGDVHAVSSRGAMGLMQIMPAT</sequence>
<evidence type="ECO:0000313" key="3">
    <source>
        <dbReference type="EMBL" id="RJT27874.1"/>
    </source>
</evidence>
<dbReference type="AlphaFoldDB" id="A0A3A5K6L1"/>
<dbReference type="InterPro" id="IPR008258">
    <property type="entry name" value="Transglycosylase_SLT_dom_1"/>
</dbReference>
<keyword evidence="4" id="KW-1185">Reference proteome</keyword>
<accession>A0A3A5K6L1</accession>
<proteinExistence type="inferred from homology"/>
<dbReference type="OrthoDB" id="9801695at2"/>
<gene>
    <name evidence="3" type="ORF">D3227_35270</name>
</gene>
<reference evidence="3 4" key="1">
    <citation type="submission" date="2018-09" db="EMBL/GenBank/DDBJ databases">
        <title>Mesorhizobium carmichaelinearum sp. nov. isolated from Carmichaelinea spp. root nodules in New Zealand.</title>
        <authorList>
            <person name="De Meyer S.E."/>
        </authorList>
    </citation>
    <scope>NUCLEOTIDE SEQUENCE [LARGE SCALE GENOMIC DNA]</scope>
    <source>
        <strain evidence="3 4">ICMP19557</strain>
    </source>
</reference>
<dbReference type="SUPFAM" id="SSF53955">
    <property type="entry name" value="Lysozyme-like"/>
    <property type="match status" value="1"/>
</dbReference>
<dbReference type="RefSeq" id="WP_147377771.1">
    <property type="nucleotide sequence ID" value="NZ_QZWZ01000057.1"/>
</dbReference>
<protein>
    <recommendedName>
        <fullName evidence="2">Transglycosylase SLT domain-containing protein</fullName>
    </recommendedName>
</protein>
<organism evidence="3 4">
    <name type="scientific">Mesorhizobium waimense</name>
    <dbReference type="NCBI Taxonomy" id="1300307"/>
    <lineage>
        <taxon>Bacteria</taxon>
        <taxon>Pseudomonadati</taxon>
        <taxon>Pseudomonadota</taxon>
        <taxon>Alphaproteobacteria</taxon>
        <taxon>Hyphomicrobiales</taxon>
        <taxon>Phyllobacteriaceae</taxon>
        <taxon>Mesorhizobium</taxon>
    </lineage>
</organism>
<dbReference type="Gene3D" id="1.10.530.10">
    <property type="match status" value="1"/>
</dbReference>
<dbReference type="Proteomes" id="UP000272706">
    <property type="component" value="Unassembled WGS sequence"/>
</dbReference>
<name>A0A3A5K6L1_9HYPH</name>
<evidence type="ECO:0000313" key="4">
    <source>
        <dbReference type="Proteomes" id="UP000272706"/>
    </source>
</evidence>
<dbReference type="Pfam" id="PF01464">
    <property type="entry name" value="SLT"/>
    <property type="match status" value="1"/>
</dbReference>
<dbReference type="CDD" id="cd00254">
    <property type="entry name" value="LT-like"/>
    <property type="match status" value="1"/>
</dbReference>
<dbReference type="InterPro" id="IPR023346">
    <property type="entry name" value="Lysozyme-like_dom_sf"/>
</dbReference>
<evidence type="ECO:0000259" key="2">
    <source>
        <dbReference type="Pfam" id="PF01464"/>
    </source>
</evidence>
<dbReference type="EMBL" id="QZWZ01000057">
    <property type="protein sequence ID" value="RJT27874.1"/>
    <property type="molecule type" value="Genomic_DNA"/>
</dbReference>
<feature type="domain" description="Transglycosylase SLT" evidence="2">
    <location>
        <begin position="123"/>
        <end position="155"/>
    </location>
</feature>
<comment type="similarity">
    <text evidence="1">Belongs to the virb1 family.</text>
</comment>
<comment type="caution">
    <text evidence="3">The sequence shown here is derived from an EMBL/GenBank/DDBJ whole genome shotgun (WGS) entry which is preliminary data.</text>
</comment>
<evidence type="ECO:0000256" key="1">
    <source>
        <dbReference type="ARBA" id="ARBA00009387"/>
    </source>
</evidence>